<dbReference type="PROSITE" id="PS51257">
    <property type="entry name" value="PROKAR_LIPOPROTEIN"/>
    <property type="match status" value="1"/>
</dbReference>
<reference evidence="1" key="1">
    <citation type="submission" date="2023-06" db="EMBL/GenBank/DDBJ databases">
        <title>Genomic of Agaribacillus aureum.</title>
        <authorList>
            <person name="Wang G."/>
        </authorList>
    </citation>
    <scope>NUCLEOTIDE SEQUENCE</scope>
    <source>
        <strain evidence="1">BMA12</strain>
    </source>
</reference>
<dbReference type="RefSeq" id="WP_346755963.1">
    <property type="nucleotide sequence ID" value="NZ_JAUJEB010000001.1"/>
</dbReference>
<comment type="caution">
    <text evidence="1">The sequence shown here is derived from an EMBL/GenBank/DDBJ whole genome shotgun (WGS) entry which is preliminary data.</text>
</comment>
<dbReference type="EMBL" id="JAUJEB010000001">
    <property type="protein sequence ID" value="MDN5210620.1"/>
    <property type="molecule type" value="Genomic_DNA"/>
</dbReference>
<keyword evidence="2" id="KW-1185">Reference proteome</keyword>
<organism evidence="1 2">
    <name type="scientific">Agaribacillus aureus</name>
    <dbReference type="NCBI Taxonomy" id="3051825"/>
    <lineage>
        <taxon>Bacteria</taxon>
        <taxon>Pseudomonadati</taxon>
        <taxon>Bacteroidota</taxon>
        <taxon>Cytophagia</taxon>
        <taxon>Cytophagales</taxon>
        <taxon>Splendidivirgaceae</taxon>
        <taxon>Agaribacillus</taxon>
    </lineage>
</organism>
<evidence type="ECO:0000313" key="2">
    <source>
        <dbReference type="Proteomes" id="UP001172083"/>
    </source>
</evidence>
<accession>A0ABT8L1B3</accession>
<dbReference type="InterPro" id="IPR008719">
    <property type="entry name" value="N2O_reductase_NosL"/>
</dbReference>
<evidence type="ECO:0000313" key="1">
    <source>
        <dbReference type="EMBL" id="MDN5210620.1"/>
    </source>
</evidence>
<dbReference type="PANTHER" id="PTHR41247:SF1">
    <property type="entry name" value="HTH-TYPE TRANSCRIPTIONAL REPRESSOR YCNK"/>
    <property type="match status" value="1"/>
</dbReference>
<proteinExistence type="predicted"/>
<dbReference type="Proteomes" id="UP001172083">
    <property type="component" value="Unassembled WGS sequence"/>
</dbReference>
<protein>
    <submittedName>
        <fullName evidence="1">Nitrous oxide reductase accessory protein NosL</fullName>
    </submittedName>
</protein>
<name>A0ABT8L1B3_9BACT</name>
<gene>
    <name evidence="1" type="ORF">QQ020_01135</name>
</gene>
<dbReference type="SUPFAM" id="SSF160387">
    <property type="entry name" value="NosL/MerB-like"/>
    <property type="match status" value="1"/>
</dbReference>
<dbReference type="Pfam" id="PF05573">
    <property type="entry name" value="NosL"/>
    <property type="match status" value="1"/>
</dbReference>
<dbReference type="PANTHER" id="PTHR41247">
    <property type="entry name" value="HTH-TYPE TRANSCRIPTIONAL REPRESSOR YCNK"/>
    <property type="match status" value="1"/>
</dbReference>
<sequence length="153" mass="17245">MKKVSTWLLVCWLAAACSQKPEPINYGHDGCHYCKMTIMDNRYGAEIVTEKFKVLKFDAVECMLNYQKAAEANHDNSLLLVTDFQNPGKLIDATAAYYLRSASLPSPMGMYLTSFASHQAVMQTMDQHSGDKYSWQDLTKEFPNFPTLNDGGQ</sequence>